<dbReference type="InterPro" id="IPR038716">
    <property type="entry name" value="P1/P2_N_sf"/>
</dbReference>
<dbReference type="GO" id="GO:0002182">
    <property type="term" value="P:cytoplasmic translational elongation"/>
    <property type="evidence" value="ECO:0007669"/>
    <property type="project" value="InterPro"/>
</dbReference>
<dbReference type="InParanoid" id="A0A0H2SPS0"/>
<gene>
    <name evidence="5" type="ORF">SCHPADRAFT_88788</name>
</gene>
<evidence type="ECO:0000256" key="3">
    <source>
        <dbReference type="ARBA" id="ARBA00023274"/>
    </source>
</evidence>
<reference evidence="5 6" key="1">
    <citation type="submission" date="2015-04" db="EMBL/GenBank/DDBJ databases">
        <title>Complete genome sequence of Schizopora paradoxa KUC8140, a cosmopolitan wood degrader in East Asia.</title>
        <authorList>
            <consortium name="DOE Joint Genome Institute"/>
            <person name="Min B."/>
            <person name="Park H."/>
            <person name="Jang Y."/>
            <person name="Kim J.-J."/>
            <person name="Kim K.H."/>
            <person name="Pangilinan J."/>
            <person name="Lipzen A."/>
            <person name="Riley R."/>
            <person name="Grigoriev I.V."/>
            <person name="Spatafora J.W."/>
            <person name="Choi I.-G."/>
        </authorList>
    </citation>
    <scope>NUCLEOTIDE SEQUENCE [LARGE SCALE GENOMIC DNA]</scope>
    <source>
        <strain evidence="5 6">KUC8140</strain>
    </source>
</reference>
<evidence type="ECO:0000256" key="1">
    <source>
        <dbReference type="ARBA" id="ARBA00005436"/>
    </source>
</evidence>
<organism evidence="5 6">
    <name type="scientific">Schizopora paradoxa</name>
    <dbReference type="NCBI Taxonomy" id="27342"/>
    <lineage>
        <taxon>Eukaryota</taxon>
        <taxon>Fungi</taxon>
        <taxon>Dikarya</taxon>
        <taxon>Basidiomycota</taxon>
        <taxon>Agaricomycotina</taxon>
        <taxon>Agaricomycetes</taxon>
        <taxon>Hymenochaetales</taxon>
        <taxon>Schizoporaceae</taxon>
        <taxon>Schizopora</taxon>
    </lineage>
</organism>
<dbReference type="FunFam" id="1.10.10.1410:FF:000002">
    <property type="entry name" value="60S acidic ribosomal protein P2"/>
    <property type="match status" value="1"/>
</dbReference>
<feature type="region of interest" description="Disordered" evidence="4">
    <location>
        <begin position="90"/>
        <end position="141"/>
    </location>
</feature>
<evidence type="ECO:0000313" key="6">
    <source>
        <dbReference type="Proteomes" id="UP000053477"/>
    </source>
</evidence>
<dbReference type="PANTHER" id="PTHR21141:SF5">
    <property type="entry name" value="LARGE RIBOSOMAL SUBUNIT PROTEIN P2"/>
    <property type="match status" value="1"/>
</dbReference>
<evidence type="ECO:0000313" key="5">
    <source>
        <dbReference type="EMBL" id="KLO19066.1"/>
    </source>
</evidence>
<keyword evidence="3" id="KW-0687">Ribonucleoprotein</keyword>
<comment type="similarity">
    <text evidence="1">Belongs to the eukaryotic ribosomal protein P1/P2 family.</text>
</comment>
<dbReference type="Proteomes" id="UP000053477">
    <property type="component" value="Unassembled WGS sequence"/>
</dbReference>
<keyword evidence="2" id="KW-0689">Ribosomal protein</keyword>
<protein>
    <recommendedName>
        <fullName evidence="7">Ribosomal protein 60S</fullName>
    </recommendedName>
</protein>
<evidence type="ECO:0000256" key="2">
    <source>
        <dbReference type="ARBA" id="ARBA00022980"/>
    </source>
</evidence>
<dbReference type="EMBL" id="KQ085889">
    <property type="protein sequence ID" value="KLO19066.1"/>
    <property type="molecule type" value="Genomic_DNA"/>
</dbReference>
<dbReference type="Gene3D" id="1.10.10.1410">
    <property type="match status" value="1"/>
</dbReference>
<feature type="compositionally biased region" description="Basic and acidic residues" evidence="4">
    <location>
        <begin position="101"/>
        <end position="115"/>
    </location>
</feature>
<dbReference type="OrthoDB" id="1227494at2759"/>
<dbReference type="PANTHER" id="PTHR21141">
    <property type="entry name" value="60S ACIDIC RIBOSOMAL PROTEIN FAMILY MEMBER"/>
    <property type="match status" value="1"/>
</dbReference>
<feature type="compositionally biased region" description="Acidic residues" evidence="4">
    <location>
        <begin position="116"/>
        <end position="128"/>
    </location>
</feature>
<dbReference type="AlphaFoldDB" id="A0A0H2SPS0"/>
<sequence>MRHIAAYLLLQIGGNTNPSAEDVKRVLAAVGIEADESRLIKLIQELEGKDINKVSSSLFSGTVAVRKVIESGSKELIVLAGAPSSAVVNGSEAKQALEQQRSADEKDGSKPSVERELEEDEDEDEDDFGLGAGITGFQLFD</sequence>
<dbReference type="GO" id="GO:0003735">
    <property type="term" value="F:structural constituent of ribosome"/>
    <property type="evidence" value="ECO:0007669"/>
    <property type="project" value="InterPro"/>
</dbReference>
<keyword evidence="6" id="KW-1185">Reference proteome</keyword>
<proteinExistence type="inferred from homology"/>
<evidence type="ECO:0000256" key="4">
    <source>
        <dbReference type="SAM" id="MobiDB-lite"/>
    </source>
</evidence>
<name>A0A0H2SPS0_9AGAM</name>
<dbReference type="GO" id="GO:0022625">
    <property type="term" value="C:cytosolic large ribosomal subunit"/>
    <property type="evidence" value="ECO:0007669"/>
    <property type="project" value="InterPro"/>
</dbReference>
<accession>A0A0H2SPS0</accession>
<dbReference type="STRING" id="27342.A0A0H2SPS0"/>
<evidence type="ECO:0008006" key="7">
    <source>
        <dbReference type="Google" id="ProtNLM"/>
    </source>
</evidence>
<dbReference type="InterPro" id="IPR044076">
    <property type="entry name" value="Ribosomal_P2"/>
</dbReference>
<dbReference type="CDD" id="cd05833">
    <property type="entry name" value="Ribosomal_P2"/>
    <property type="match status" value="1"/>
</dbReference>